<evidence type="ECO:0000313" key="2">
    <source>
        <dbReference type="EMBL" id="CDO69270.1"/>
    </source>
</evidence>
<feature type="region of interest" description="Disordered" evidence="1">
    <location>
        <begin position="151"/>
        <end position="179"/>
    </location>
</feature>
<proteinExistence type="predicted"/>
<dbReference type="HOGENOM" id="CLU_1378760_0_0_1"/>
<dbReference type="AlphaFoldDB" id="A0A060S4L9"/>
<keyword evidence="3" id="KW-1185">Reference proteome</keyword>
<evidence type="ECO:0000313" key="3">
    <source>
        <dbReference type="Proteomes" id="UP000029665"/>
    </source>
</evidence>
<organism evidence="2 3">
    <name type="scientific">Pycnoporus cinnabarinus</name>
    <name type="common">Cinnabar-red polypore</name>
    <name type="synonym">Trametes cinnabarina</name>
    <dbReference type="NCBI Taxonomy" id="5643"/>
    <lineage>
        <taxon>Eukaryota</taxon>
        <taxon>Fungi</taxon>
        <taxon>Dikarya</taxon>
        <taxon>Basidiomycota</taxon>
        <taxon>Agaricomycotina</taxon>
        <taxon>Agaricomycetes</taxon>
        <taxon>Polyporales</taxon>
        <taxon>Polyporaceae</taxon>
        <taxon>Trametes</taxon>
    </lineage>
</organism>
<sequence length="198" mass="21894">MDIAPGMEYGLLCGHFLHELLPEPSWTYHVQQEVAPETPENVPAGQSEHLLLLESQNSPGSQLVGRASVSALQRSTSRTTAQKASVRDDSRVYREDMVQQRRRRVSGRLDGRSFSRPSFPPTVRSPALFQVRLRRRDYLGLAEERGAQAPALSSIDTPPPIGHTRSTVDCPRSPSVHPSAWACAPGDPYVRSIESIQS</sequence>
<name>A0A060S4L9_PYCCI</name>
<dbReference type="Proteomes" id="UP000029665">
    <property type="component" value="Unassembled WGS sequence"/>
</dbReference>
<comment type="caution">
    <text evidence="2">The sequence shown here is derived from an EMBL/GenBank/DDBJ whole genome shotgun (WGS) entry which is preliminary data.</text>
</comment>
<feature type="compositionally biased region" description="Polar residues" evidence="1">
    <location>
        <begin position="70"/>
        <end position="83"/>
    </location>
</feature>
<gene>
    <name evidence="2" type="ORF">BN946_scf185042.g172</name>
</gene>
<protein>
    <submittedName>
        <fullName evidence="2">Uncharacterized protein</fullName>
    </submittedName>
</protein>
<feature type="region of interest" description="Disordered" evidence="1">
    <location>
        <begin position="70"/>
        <end position="89"/>
    </location>
</feature>
<evidence type="ECO:0000256" key="1">
    <source>
        <dbReference type="SAM" id="MobiDB-lite"/>
    </source>
</evidence>
<accession>A0A060S4L9</accession>
<reference evidence="2" key="1">
    <citation type="submission" date="2014-01" db="EMBL/GenBank/DDBJ databases">
        <title>The genome of the white-rot fungus Pycnoporus cinnabarinus: a basidiomycete model with a versatile arsenal for lignocellulosic biomass breakdown.</title>
        <authorList>
            <person name="Levasseur A."/>
            <person name="Lomascolo A."/>
            <person name="Ruiz-Duenas F.J."/>
            <person name="Uzan E."/>
            <person name="Piumi F."/>
            <person name="Kues U."/>
            <person name="Ram A.F.J."/>
            <person name="Murat C."/>
            <person name="Haon M."/>
            <person name="Benoit I."/>
            <person name="Arfi Y."/>
            <person name="Chevret D."/>
            <person name="Drula E."/>
            <person name="Kwon M.J."/>
            <person name="Gouret P."/>
            <person name="Lesage-Meessen L."/>
            <person name="Lombard V."/>
            <person name="Mariette J."/>
            <person name="Noirot C."/>
            <person name="Park J."/>
            <person name="Patyshakuliyeva A."/>
            <person name="Wieneger R.A.B."/>
            <person name="Wosten H.A.B."/>
            <person name="Martin F."/>
            <person name="Coutinho P.M."/>
            <person name="de Vries R."/>
            <person name="Martinez A.T."/>
            <person name="Klopp C."/>
            <person name="Pontarotti P."/>
            <person name="Henrissat B."/>
            <person name="Record E."/>
        </authorList>
    </citation>
    <scope>NUCLEOTIDE SEQUENCE [LARGE SCALE GENOMIC DNA]</scope>
    <source>
        <strain evidence="2">BRFM137</strain>
    </source>
</reference>
<dbReference type="EMBL" id="CCBP010000034">
    <property type="protein sequence ID" value="CDO69270.1"/>
    <property type="molecule type" value="Genomic_DNA"/>
</dbReference>